<protein>
    <submittedName>
        <fullName evidence="2">Uncharacterized protein</fullName>
    </submittedName>
</protein>
<keyword evidence="1" id="KW-1185">Reference proteome</keyword>
<accession>A0A914Q649</accession>
<reference evidence="2" key="1">
    <citation type="submission" date="2022-11" db="UniProtKB">
        <authorList>
            <consortium name="WormBaseParasite"/>
        </authorList>
    </citation>
    <scope>IDENTIFICATION</scope>
</reference>
<organism evidence="1 2">
    <name type="scientific">Panagrolaimus davidi</name>
    <dbReference type="NCBI Taxonomy" id="227884"/>
    <lineage>
        <taxon>Eukaryota</taxon>
        <taxon>Metazoa</taxon>
        <taxon>Ecdysozoa</taxon>
        <taxon>Nematoda</taxon>
        <taxon>Chromadorea</taxon>
        <taxon>Rhabditida</taxon>
        <taxon>Tylenchina</taxon>
        <taxon>Panagrolaimomorpha</taxon>
        <taxon>Panagrolaimoidea</taxon>
        <taxon>Panagrolaimidae</taxon>
        <taxon>Panagrolaimus</taxon>
    </lineage>
</organism>
<evidence type="ECO:0000313" key="2">
    <source>
        <dbReference type="WBParaSite" id="PDA_v2.g26437.t1"/>
    </source>
</evidence>
<name>A0A914Q649_9BILA</name>
<evidence type="ECO:0000313" key="1">
    <source>
        <dbReference type="Proteomes" id="UP000887578"/>
    </source>
</evidence>
<dbReference type="WBParaSite" id="PDA_v2.g26437.t1">
    <property type="protein sequence ID" value="PDA_v2.g26437.t1"/>
    <property type="gene ID" value="PDA_v2.g26437"/>
</dbReference>
<proteinExistence type="predicted"/>
<dbReference type="Proteomes" id="UP000887578">
    <property type="component" value="Unplaced"/>
</dbReference>
<sequence length="271" mass="29632">MELKVSPGAPGAFGCQVFMILPGYMRVEDGPLPKAQVNPLNSTFAEKGDAYWWKKEAHEWLPSAVSFVEEDVKINILNSSKATPIFLRIGNNSVIPSFKFAFSPSCSSFKTELFLNFHDKPECKIGIETTQAGFKFSTKGAPAKEIKDASKSPTLVFHETKDLVYVKVDDPLSVHTFDTCAMAKAASDQLVVQIAPDEGGRCDSSDVTLNRNDIERSIDVLIDRSKIVEPNITIATNGTENTTIAVVVTPAATQESADAGFQWWWVVVPVG</sequence>
<dbReference type="AlphaFoldDB" id="A0A914Q649"/>
<dbReference type="PROSITE" id="PS51257">
    <property type="entry name" value="PROKAR_LIPOPROTEIN"/>
    <property type="match status" value="1"/>
</dbReference>